<feature type="domain" description="Fatty acid desaturase" evidence="2">
    <location>
        <begin position="82"/>
        <end position="323"/>
    </location>
</feature>
<comment type="caution">
    <text evidence="3">The sequence shown here is derived from an EMBL/GenBank/DDBJ whole genome shotgun (WGS) entry which is preliminary data.</text>
</comment>
<dbReference type="OrthoDB" id="9769653at2"/>
<dbReference type="EMBL" id="RDRB01000011">
    <property type="protein sequence ID" value="ROT97682.1"/>
    <property type="molecule type" value="Genomic_DNA"/>
</dbReference>
<keyword evidence="4" id="KW-1185">Reference proteome</keyword>
<dbReference type="GO" id="GO:0016020">
    <property type="term" value="C:membrane"/>
    <property type="evidence" value="ECO:0007669"/>
    <property type="project" value="TreeGrafter"/>
</dbReference>
<dbReference type="PANTHER" id="PTHR19353">
    <property type="entry name" value="FATTY ACID DESATURASE 2"/>
    <property type="match status" value="1"/>
</dbReference>
<evidence type="ECO:0000259" key="2">
    <source>
        <dbReference type="Pfam" id="PF00487"/>
    </source>
</evidence>
<dbReference type="InterPro" id="IPR012171">
    <property type="entry name" value="Fatty_acid_desaturase"/>
</dbReference>
<dbReference type="AlphaFoldDB" id="A0A3N2QR42"/>
<sequence>MSILNLTRIPSPRDYTLGGPEEALAHQRGLIAGDWYRTPVPRKRMKELMRREDAAPLRDTALWIGLLLLFGALGIATWGTLWAIPVFAVYGLLYATAADSRWHEMGHGTAFRTRWLNDVVFQFASFLLIANPVVTRWEHAIHHTDTIVVGRDPEIPAMRPPQLLLILVNFFGIIAAPLNYWRMLRLSAGRFSREERYCVPEGERPRAVRIARIHLAVHLGAATVALATWSLLPLMLIGLPRFYGIWLSFVMGVPQHIGLAEDVLDHRLNTRTILMNPVFRFFYSNMNYHIEHHMFPMVPYYRLPALHEEIRHDCPPPYPSVWAAWREIIPCVLRQLKDPHHFVRPALPPGAAPVAQIS</sequence>
<keyword evidence="1" id="KW-1133">Transmembrane helix</keyword>
<accession>A0A3N2QR42</accession>
<dbReference type="PANTHER" id="PTHR19353:SF19">
    <property type="entry name" value="DELTA(5) FATTY ACID DESATURASE C-RELATED"/>
    <property type="match status" value="1"/>
</dbReference>
<keyword evidence="1" id="KW-0472">Membrane</keyword>
<proteinExistence type="predicted"/>
<reference evidence="3 4" key="1">
    <citation type="submission" date="2018-10" db="EMBL/GenBank/DDBJ databases">
        <title>Histidinibacterium lentulum gen. nov., sp. nov., a marine bacterium from the culture broth of Picochlorum sp. 122.</title>
        <authorList>
            <person name="Wang G."/>
        </authorList>
    </citation>
    <scope>NUCLEOTIDE SEQUENCE [LARGE SCALE GENOMIC DNA]</scope>
    <source>
        <strain evidence="3 4">B17</strain>
    </source>
</reference>
<dbReference type="GO" id="GO:0016717">
    <property type="term" value="F:oxidoreductase activity, acting on paired donors, with oxidation of a pair of donors resulting in the reduction of molecular oxygen to two molecules of water"/>
    <property type="evidence" value="ECO:0007669"/>
    <property type="project" value="TreeGrafter"/>
</dbReference>
<organism evidence="3 4">
    <name type="scientific">Histidinibacterium lentulum</name>
    <dbReference type="NCBI Taxonomy" id="2480588"/>
    <lineage>
        <taxon>Bacteria</taxon>
        <taxon>Pseudomonadati</taxon>
        <taxon>Pseudomonadota</taxon>
        <taxon>Alphaproteobacteria</taxon>
        <taxon>Rhodobacterales</taxon>
        <taxon>Paracoccaceae</taxon>
        <taxon>Histidinibacterium</taxon>
    </lineage>
</organism>
<gene>
    <name evidence="3" type="ORF">EAT49_17905</name>
</gene>
<evidence type="ECO:0000313" key="3">
    <source>
        <dbReference type="EMBL" id="ROT97682.1"/>
    </source>
</evidence>
<evidence type="ECO:0000313" key="4">
    <source>
        <dbReference type="Proteomes" id="UP000268016"/>
    </source>
</evidence>
<dbReference type="InterPro" id="IPR005804">
    <property type="entry name" value="FA_desaturase_dom"/>
</dbReference>
<dbReference type="GO" id="GO:0008610">
    <property type="term" value="P:lipid biosynthetic process"/>
    <property type="evidence" value="ECO:0007669"/>
    <property type="project" value="UniProtKB-ARBA"/>
</dbReference>
<feature type="transmembrane region" description="Helical" evidence="1">
    <location>
        <begin position="163"/>
        <end position="181"/>
    </location>
</feature>
<evidence type="ECO:0000256" key="1">
    <source>
        <dbReference type="SAM" id="Phobius"/>
    </source>
</evidence>
<name>A0A3N2QR42_9RHOB</name>
<dbReference type="RefSeq" id="WP_123643685.1">
    <property type="nucleotide sequence ID" value="NZ_ML119091.1"/>
</dbReference>
<feature type="transmembrane region" description="Helical" evidence="1">
    <location>
        <begin position="215"/>
        <end position="237"/>
    </location>
</feature>
<dbReference type="Pfam" id="PF00487">
    <property type="entry name" value="FA_desaturase"/>
    <property type="match status" value="1"/>
</dbReference>
<feature type="transmembrane region" description="Helical" evidence="1">
    <location>
        <begin position="61"/>
        <end position="94"/>
    </location>
</feature>
<dbReference type="Proteomes" id="UP000268016">
    <property type="component" value="Unassembled WGS sequence"/>
</dbReference>
<protein>
    <submittedName>
        <fullName evidence="3">Fatty acid desaturase</fullName>
    </submittedName>
</protein>
<keyword evidence="1" id="KW-0812">Transmembrane</keyword>